<dbReference type="EMBL" id="JAQIFT010000035">
    <property type="protein sequence ID" value="MDA3731438.1"/>
    <property type="molecule type" value="Genomic_DNA"/>
</dbReference>
<reference evidence="1" key="1">
    <citation type="journal article" date="2023" name="Int. J. Syst. Evol. Microbiol.">
        <title>&lt;i&gt;Holtiella tumoricola&lt;/i&gt; gen. nov. sp. nov., isolated from a human clinical sample.</title>
        <authorList>
            <person name="Allen-Vercoe E."/>
            <person name="Daigneault M.C."/>
            <person name="Vancuren S.J."/>
            <person name="Cochrane K."/>
            <person name="O'Neal L.L."/>
            <person name="Sankaranarayanan K."/>
            <person name="Lawson P.A."/>
        </authorList>
    </citation>
    <scope>NUCLEOTIDE SEQUENCE</scope>
    <source>
        <strain evidence="1">CC70A</strain>
    </source>
</reference>
<evidence type="ECO:0000313" key="2">
    <source>
        <dbReference type="Proteomes" id="UP001169242"/>
    </source>
</evidence>
<protein>
    <submittedName>
        <fullName evidence="1">Phage portal protein</fullName>
    </submittedName>
</protein>
<dbReference type="Proteomes" id="UP001169242">
    <property type="component" value="Unassembled WGS sequence"/>
</dbReference>
<name>A0AA42DM68_9FIRM</name>
<evidence type="ECO:0000313" key="1">
    <source>
        <dbReference type="EMBL" id="MDA3731438.1"/>
    </source>
</evidence>
<dbReference type="RefSeq" id="WP_271011826.1">
    <property type="nucleotide sequence ID" value="NZ_JAQIFT010000035.1"/>
</dbReference>
<dbReference type="AlphaFoldDB" id="A0AA42DM68"/>
<comment type="caution">
    <text evidence="1">The sequence shown here is derived from an EMBL/GenBank/DDBJ whole genome shotgun (WGS) entry which is preliminary data.</text>
</comment>
<dbReference type="Pfam" id="PF05133">
    <property type="entry name" value="SPP1_portal"/>
    <property type="match status" value="1"/>
</dbReference>
<gene>
    <name evidence="1" type="ORF">PBV87_08105</name>
</gene>
<sequence>MQTLEQYINNKYYDNVSEWFTEEVKKSEHINNVSKVLNNKDYLKGIHKVLNREDMTYKGETYNTRKTVFQTAKAIINFFNGYILAKPISLGGSNEKMVKEYNQVYRLGGYDKLNHDILDRLLKLGCTYEYVYYDGSRIKSKLIASEDGYPVYSEDTGEYIGFVEYYTSDSNKVSYWNVYHPNKVEQYSDEGGHIHMVDTKASFGLPIVYENKENISDYNITVLDDIMPLLDEFEDFISKLGDSLYTNSINPILTLTGAMLEMPKGVSADACGFMFNLDNGCEMKYVTASIDYNSVKLYLDNLKQMMYDIAEVPSIIFGQSNVANVSETSIKMMYSKANNKASWYRYVLEEGFNQRHEIIKKILLLQGVSYNAGEYINIEFNYSIPMADTDVVNNLSKQYNDGAMDKQTYIELSPLTKNVDSVMVRLEGVHK</sequence>
<keyword evidence="2" id="KW-1185">Reference proteome</keyword>
<proteinExistence type="predicted"/>
<accession>A0AA42DM68</accession>
<dbReference type="InterPro" id="IPR021145">
    <property type="entry name" value="Portal_protein_SPP1_Gp6-like"/>
</dbReference>
<organism evidence="1 2">
    <name type="scientific">Holtiella tumoricola</name>
    <dbReference type="NCBI Taxonomy" id="3018743"/>
    <lineage>
        <taxon>Bacteria</taxon>
        <taxon>Bacillati</taxon>
        <taxon>Bacillota</taxon>
        <taxon>Clostridia</taxon>
        <taxon>Lachnospirales</taxon>
        <taxon>Cellulosilyticaceae</taxon>
        <taxon>Holtiella</taxon>
    </lineage>
</organism>